<proteinExistence type="predicted"/>
<feature type="region of interest" description="Disordered" evidence="1">
    <location>
        <begin position="333"/>
        <end position="364"/>
    </location>
</feature>
<protein>
    <recommendedName>
        <fullName evidence="4">PB1 domain-containing protein</fullName>
    </recommendedName>
</protein>
<name>A0ABR0DXX5_ZASCE</name>
<evidence type="ECO:0000313" key="2">
    <source>
        <dbReference type="EMBL" id="KAK4493866.1"/>
    </source>
</evidence>
<gene>
    <name evidence="2" type="ORF">PRZ48_015051</name>
</gene>
<evidence type="ECO:0008006" key="4">
    <source>
        <dbReference type="Google" id="ProtNLM"/>
    </source>
</evidence>
<feature type="region of interest" description="Disordered" evidence="1">
    <location>
        <begin position="377"/>
        <end position="417"/>
    </location>
</feature>
<reference evidence="2 3" key="1">
    <citation type="journal article" date="2023" name="G3 (Bethesda)">
        <title>A chromosome-level genome assembly of Zasmidium syzygii isolated from banana leaves.</title>
        <authorList>
            <person name="van Westerhoven A.C."/>
            <person name="Mehrabi R."/>
            <person name="Talebi R."/>
            <person name="Steentjes M.B.F."/>
            <person name="Corcolon B."/>
            <person name="Chong P.A."/>
            <person name="Kema G.H.J."/>
            <person name="Seidl M.F."/>
        </authorList>
    </citation>
    <scope>NUCLEOTIDE SEQUENCE [LARGE SCALE GENOMIC DNA]</scope>
    <source>
        <strain evidence="2 3">P124</strain>
    </source>
</reference>
<dbReference type="Proteomes" id="UP001305779">
    <property type="component" value="Unassembled WGS sequence"/>
</dbReference>
<comment type="caution">
    <text evidence="2">The sequence shown here is derived from an EMBL/GenBank/DDBJ whole genome shotgun (WGS) entry which is preliminary data.</text>
</comment>
<evidence type="ECO:0000313" key="3">
    <source>
        <dbReference type="Proteomes" id="UP001305779"/>
    </source>
</evidence>
<feature type="compositionally biased region" description="Polar residues" evidence="1">
    <location>
        <begin position="501"/>
        <end position="530"/>
    </location>
</feature>
<sequence length="628" mass="69993">MGRSGPGVLDLLSSIGLRAPYTKTAGDWKASEDAPVKEFYTVKLPNLCELHHTKSNDEILHGISTRNAAIALFEEYGPQIWSRAKNRPWLFNPGEVKKHAPYKRKLYYDVPEDNAFLKEKVLELVIERIFRHHKENISKTRASSVDGSWRSTPVPAIRSTRTSLTASTTNVACFSTAFGLAAHQDATALQEQGIWLGDYSEEKEAVNGPSYDDVQRDYFFQTDAGQRKAYDEPYVFDEATETTEDLLLCAGCQSGALLKIECHEFEWEDEDSETTMTKNVWTYPCKLGDRKVFALIKQMPNIQSDTTVWGFWRVDGGYTTNLLLASRPAVRDRARSDLGQSSPKRGSEGGIQPERAKKPKRVHDLSTFGSVIDIPRITDDSASTSSGPSVVPRDWAPVNSANSSGQVRPHAAGSSKAFGKLPLRDSIAAAGQGNTLRPSPINATTGSIYDNENLYESTPRPDQRSTQPGFFRAYTQLRNEDAVIPTLHQPHDSPAEDSEEAQQQQVEHRSTNSLPSRGNQTPRQDFTPFQDSEPPFVRFRYFVTASWTTGQNIVLLDDTMDVRTVYARVQRTLSRKLEGKEVASLSFTIQDEAAIDVEIDDVDAWETVLEMIKEAGLTSVKGAVLRSD</sequence>
<evidence type="ECO:0000256" key="1">
    <source>
        <dbReference type="SAM" id="MobiDB-lite"/>
    </source>
</evidence>
<keyword evidence="3" id="KW-1185">Reference proteome</keyword>
<feature type="region of interest" description="Disordered" evidence="1">
    <location>
        <begin position="487"/>
        <end position="531"/>
    </location>
</feature>
<organism evidence="2 3">
    <name type="scientific">Zasmidium cellare</name>
    <name type="common">Wine cellar mold</name>
    <name type="synonym">Racodium cellare</name>
    <dbReference type="NCBI Taxonomy" id="395010"/>
    <lineage>
        <taxon>Eukaryota</taxon>
        <taxon>Fungi</taxon>
        <taxon>Dikarya</taxon>
        <taxon>Ascomycota</taxon>
        <taxon>Pezizomycotina</taxon>
        <taxon>Dothideomycetes</taxon>
        <taxon>Dothideomycetidae</taxon>
        <taxon>Mycosphaerellales</taxon>
        <taxon>Mycosphaerellaceae</taxon>
        <taxon>Zasmidium</taxon>
    </lineage>
</organism>
<accession>A0ABR0DXX5</accession>
<feature type="compositionally biased region" description="Polar residues" evidence="1">
    <location>
        <begin position="432"/>
        <end position="456"/>
    </location>
</feature>
<feature type="region of interest" description="Disordered" evidence="1">
    <location>
        <begin position="430"/>
        <end position="467"/>
    </location>
</feature>
<dbReference type="EMBL" id="JAXOVC010000015">
    <property type="protein sequence ID" value="KAK4493866.1"/>
    <property type="molecule type" value="Genomic_DNA"/>
</dbReference>